<comment type="similarity">
    <text evidence="1">Belongs to the peptidase S10 family.</text>
</comment>
<dbReference type="Pfam" id="PF00450">
    <property type="entry name" value="Peptidase_S10"/>
    <property type="match status" value="1"/>
</dbReference>
<dbReference type="RefSeq" id="XP_073393111.1">
    <property type="nucleotide sequence ID" value="XM_073537010.1"/>
</dbReference>
<dbReference type="Gene3D" id="3.40.50.1820">
    <property type="entry name" value="alpha/beta hydrolase"/>
    <property type="match status" value="1"/>
</dbReference>
<dbReference type="Proteomes" id="UP000006727">
    <property type="component" value="Chromosome 10"/>
</dbReference>
<dbReference type="InterPro" id="IPR001563">
    <property type="entry name" value="Peptidase_S10"/>
</dbReference>
<accession>A0A2K1JYA3</accession>
<dbReference type="InterPro" id="IPR029058">
    <property type="entry name" value="AB_hydrolase_fold"/>
</dbReference>
<dbReference type="SUPFAM" id="SSF53474">
    <property type="entry name" value="alpha/beta-Hydrolases"/>
    <property type="match status" value="1"/>
</dbReference>
<reference evidence="2 4" key="2">
    <citation type="journal article" date="2018" name="Plant J.">
        <title>The Physcomitrella patens chromosome-scale assembly reveals moss genome structure and evolution.</title>
        <authorList>
            <person name="Lang D."/>
            <person name="Ullrich K.K."/>
            <person name="Murat F."/>
            <person name="Fuchs J."/>
            <person name="Jenkins J."/>
            <person name="Haas F.B."/>
            <person name="Piednoel M."/>
            <person name="Gundlach H."/>
            <person name="Van Bel M."/>
            <person name="Meyberg R."/>
            <person name="Vives C."/>
            <person name="Morata J."/>
            <person name="Symeonidi A."/>
            <person name="Hiss M."/>
            <person name="Muchero W."/>
            <person name="Kamisugi Y."/>
            <person name="Saleh O."/>
            <person name="Blanc G."/>
            <person name="Decker E.L."/>
            <person name="van Gessel N."/>
            <person name="Grimwood J."/>
            <person name="Hayes R.D."/>
            <person name="Graham S.W."/>
            <person name="Gunter L.E."/>
            <person name="McDaniel S.F."/>
            <person name="Hoernstein S.N.W."/>
            <person name="Larsson A."/>
            <person name="Li F.W."/>
            <person name="Perroud P.F."/>
            <person name="Phillips J."/>
            <person name="Ranjan P."/>
            <person name="Rokshar D.S."/>
            <person name="Rothfels C.J."/>
            <person name="Schneider L."/>
            <person name="Shu S."/>
            <person name="Stevenson D.W."/>
            <person name="Thummler F."/>
            <person name="Tillich M."/>
            <person name="Villarreal Aguilar J.C."/>
            <person name="Widiez T."/>
            <person name="Wong G.K."/>
            <person name="Wymore A."/>
            <person name="Zhang Y."/>
            <person name="Zimmer A.D."/>
            <person name="Quatrano R.S."/>
            <person name="Mayer K.F.X."/>
            <person name="Goodstein D."/>
            <person name="Casacuberta J.M."/>
            <person name="Vandepoele K."/>
            <person name="Reski R."/>
            <person name="Cuming A.C."/>
            <person name="Tuskan G.A."/>
            <person name="Maumus F."/>
            <person name="Salse J."/>
            <person name="Schmutz J."/>
            <person name="Rensing S.A."/>
        </authorList>
    </citation>
    <scope>NUCLEOTIDE SEQUENCE [LARGE SCALE GENOMIC DNA]</scope>
    <source>
        <strain evidence="3 4">cv. Gransden 2004</strain>
    </source>
</reference>
<proteinExistence type="inferred from homology"/>
<sequence length="148" mass="16723">MQKGHVDQLAEEVVALIEKEDWHGAHIARTALVDWITNVIGLATPLDVRRSVPYHCANDGSDFLETFLNQKKVKEALSADEGAQWVSCNPRVRAAMAPDVMRSVRWMVDELLPHIPILFYSGMFDIKDGVDCNEEWMSTLTWEGLSLI</sequence>
<gene>
    <name evidence="3" type="primary">LOC112287886</name>
    <name evidence="2" type="ORF">PHYPA_013627</name>
</gene>
<protein>
    <submittedName>
        <fullName evidence="2 3">Uncharacterized protein</fullName>
    </submittedName>
</protein>
<dbReference type="Gramene" id="Pp3c10_8860V3.1">
    <property type="protein sequence ID" value="Pp3c10_8860V3.1"/>
    <property type="gene ID" value="Pp3c10_8860"/>
</dbReference>
<evidence type="ECO:0000313" key="2">
    <source>
        <dbReference type="EMBL" id="PNR46508.1"/>
    </source>
</evidence>
<evidence type="ECO:0000256" key="1">
    <source>
        <dbReference type="ARBA" id="ARBA00009431"/>
    </source>
</evidence>
<reference evidence="3" key="3">
    <citation type="submission" date="2020-12" db="UniProtKB">
        <authorList>
            <consortium name="EnsemblPlants"/>
        </authorList>
    </citation>
    <scope>IDENTIFICATION</scope>
</reference>
<dbReference type="EMBL" id="ABEU02000010">
    <property type="protein sequence ID" value="PNR46508.1"/>
    <property type="molecule type" value="Genomic_DNA"/>
</dbReference>
<name>A0A2K1JYA3_PHYPA</name>
<dbReference type="OrthoDB" id="443318at2759"/>
<keyword evidence="4" id="KW-1185">Reference proteome</keyword>
<evidence type="ECO:0000313" key="4">
    <source>
        <dbReference type="Proteomes" id="UP000006727"/>
    </source>
</evidence>
<dbReference type="STRING" id="3218.A0A2K1JYA3"/>
<dbReference type="AlphaFoldDB" id="A0A2K1JYA3"/>
<dbReference type="GO" id="GO:0004185">
    <property type="term" value="F:serine-type carboxypeptidase activity"/>
    <property type="evidence" value="ECO:0007669"/>
    <property type="project" value="InterPro"/>
</dbReference>
<reference evidence="2 4" key="1">
    <citation type="journal article" date="2008" name="Science">
        <title>The Physcomitrella genome reveals evolutionary insights into the conquest of land by plants.</title>
        <authorList>
            <person name="Rensing S."/>
            <person name="Lang D."/>
            <person name="Zimmer A."/>
            <person name="Terry A."/>
            <person name="Salamov A."/>
            <person name="Shapiro H."/>
            <person name="Nishiyama T."/>
            <person name="Perroud P.-F."/>
            <person name="Lindquist E."/>
            <person name="Kamisugi Y."/>
            <person name="Tanahashi T."/>
            <person name="Sakakibara K."/>
            <person name="Fujita T."/>
            <person name="Oishi K."/>
            <person name="Shin-I T."/>
            <person name="Kuroki Y."/>
            <person name="Toyoda A."/>
            <person name="Suzuki Y."/>
            <person name="Hashimoto A."/>
            <person name="Yamaguchi K."/>
            <person name="Sugano A."/>
            <person name="Kohara Y."/>
            <person name="Fujiyama A."/>
            <person name="Anterola A."/>
            <person name="Aoki S."/>
            <person name="Ashton N."/>
            <person name="Barbazuk W.B."/>
            <person name="Barker E."/>
            <person name="Bennetzen J."/>
            <person name="Bezanilla M."/>
            <person name="Blankenship R."/>
            <person name="Cho S.H."/>
            <person name="Dutcher S."/>
            <person name="Estelle M."/>
            <person name="Fawcett J.A."/>
            <person name="Gundlach H."/>
            <person name="Hanada K."/>
            <person name="Heyl A."/>
            <person name="Hicks K.A."/>
            <person name="Hugh J."/>
            <person name="Lohr M."/>
            <person name="Mayer K."/>
            <person name="Melkozernov A."/>
            <person name="Murata T."/>
            <person name="Nelson D."/>
            <person name="Pils B."/>
            <person name="Prigge M."/>
            <person name="Reiss B."/>
            <person name="Renner T."/>
            <person name="Rombauts S."/>
            <person name="Rushton P."/>
            <person name="Sanderfoot A."/>
            <person name="Schween G."/>
            <person name="Shiu S.-H."/>
            <person name="Stueber K."/>
            <person name="Theodoulou F.L."/>
            <person name="Tu H."/>
            <person name="Van de Peer Y."/>
            <person name="Verrier P.J."/>
            <person name="Waters E."/>
            <person name="Wood A."/>
            <person name="Yang L."/>
            <person name="Cove D."/>
            <person name="Cuming A."/>
            <person name="Hasebe M."/>
            <person name="Lucas S."/>
            <person name="Mishler D.B."/>
            <person name="Reski R."/>
            <person name="Grigoriev I."/>
            <person name="Quatrano R.S."/>
            <person name="Boore J.L."/>
        </authorList>
    </citation>
    <scope>NUCLEOTIDE SEQUENCE [LARGE SCALE GENOMIC DNA]</scope>
    <source>
        <strain evidence="3 4">cv. Gransden 2004</strain>
    </source>
</reference>
<organism evidence="2">
    <name type="scientific">Physcomitrium patens</name>
    <name type="common">Spreading-leaved earth moss</name>
    <name type="synonym">Physcomitrella patens</name>
    <dbReference type="NCBI Taxonomy" id="3218"/>
    <lineage>
        <taxon>Eukaryota</taxon>
        <taxon>Viridiplantae</taxon>
        <taxon>Streptophyta</taxon>
        <taxon>Embryophyta</taxon>
        <taxon>Bryophyta</taxon>
        <taxon>Bryophytina</taxon>
        <taxon>Bryopsida</taxon>
        <taxon>Funariidae</taxon>
        <taxon>Funariales</taxon>
        <taxon>Funariaceae</taxon>
        <taxon>Physcomitrium</taxon>
    </lineage>
</organism>
<dbReference type="GeneID" id="112287886"/>
<evidence type="ECO:0000313" key="3">
    <source>
        <dbReference type="EnsemblPlants" id="Pp3c10_8860V3.1"/>
    </source>
</evidence>
<dbReference type="GO" id="GO:0006508">
    <property type="term" value="P:proteolysis"/>
    <property type="evidence" value="ECO:0007669"/>
    <property type="project" value="InterPro"/>
</dbReference>
<dbReference type="EnsemblPlants" id="Pp3c10_8860V3.1">
    <property type="protein sequence ID" value="Pp3c10_8860V3.1"/>
    <property type="gene ID" value="Pp3c10_8860"/>
</dbReference>